<keyword evidence="3" id="KW-1185">Reference proteome</keyword>
<dbReference type="InterPro" id="IPR035426">
    <property type="entry name" value="Gemin2/Brr1"/>
</dbReference>
<dbReference type="Ensembl" id="ENSCSAVT00000016963.1">
    <property type="protein sequence ID" value="ENSCSAVP00000016781.1"/>
    <property type="gene ID" value="ENSCSAVG00000009875.1"/>
</dbReference>
<dbReference type="FunFam" id="1.20.58.1070:FF:000004">
    <property type="entry name" value="Gem-associated protein 2"/>
    <property type="match status" value="1"/>
</dbReference>
<dbReference type="PANTHER" id="PTHR12794:SF0">
    <property type="entry name" value="GEM-ASSOCIATED PROTEIN 2"/>
    <property type="match status" value="1"/>
</dbReference>
<dbReference type="Gene3D" id="1.20.58.1070">
    <property type="match status" value="1"/>
</dbReference>
<dbReference type="GO" id="GO:0032797">
    <property type="term" value="C:SMN complex"/>
    <property type="evidence" value="ECO:0007669"/>
    <property type="project" value="TreeGrafter"/>
</dbReference>
<dbReference type="GO" id="GO:0005634">
    <property type="term" value="C:nucleus"/>
    <property type="evidence" value="ECO:0007669"/>
    <property type="project" value="TreeGrafter"/>
</dbReference>
<organism evidence="2 3">
    <name type="scientific">Ciona savignyi</name>
    <name type="common">Pacific transparent sea squirt</name>
    <dbReference type="NCBI Taxonomy" id="51511"/>
    <lineage>
        <taxon>Eukaryota</taxon>
        <taxon>Metazoa</taxon>
        <taxon>Chordata</taxon>
        <taxon>Tunicata</taxon>
        <taxon>Ascidiacea</taxon>
        <taxon>Phlebobranchia</taxon>
        <taxon>Cionidae</taxon>
        <taxon>Ciona</taxon>
    </lineage>
</organism>
<dbReference type="InParanoid" id="H2ZGR5"/>
<dbReference type="OMA" id="AHSLIWQ"/>
<accession>H2ZGR5</accession>
<name>H2ZGR5_CIOSA</name>
<dbReference type="Pfam" id="PF04938">
    <property type="entry name" value="SIP1"/>
    <property type="match status" value="1"/>
</dbReference>
<proteinExistence type="inferred from homology"/>
<dbReference type="GeneTree" id="ENSGT00390000013814"/>
<dbReference type="Proteomes" id="UP000007875">
    <property type="component" value="Unassembled WGS sequence"/>
</dbReference>
<evidence type="ECO:0000313" key="3">
    <source>
        <dbReference type="Proteomes" id="UP000007875"/>
    </source>
</evidence>
<dbReference type="GO" id="GO:0000387">
    <property type="term" value="P:spliceosomal snRNP assembly"/>
    <property type="evidence" value="ECO:0007669"/>
    <property type="project" value="InterPro"/>
</dbReference>
<dbReference type="PANTHER" id="PTHR12794">
    <property type="entry name" value="GEMIN2"/>
    <property type="match status" value="1"/>
</dbReference>
<comment type="similarity">
    <text evidence="1">Belongs to the gemin-2 family.</text>
</comment>
<dbReference type="AlphaFoldDB" id="H2ZGR5"/>
<sequence length="320" mass="37161">MSLINTTDCPTGEKLSTGDELTYDYAPGNSPFFKLDREDMATYVPTNGLPSNPQDYLRSVWQEAQRCPDVVVANINREKIKSTKATSFVHHKLPGSEHAPTKEWCDHQMIRFSHAREDISRHIARLKSIKRQSKKRPKLPIYPLPHFEDEENWRYFCLGNKQTKIKNLTNDTDMKSDTDINENVDESMDDEIVEEPASPMVPDEEDNIVDLSTLQEGYPPLMRIVLRMEPKHIESNLEFHVNWLKEYEFSKQQGRWIYALLTLLEKPLYPTVISTLRDLSRECSKLRNQQSNCQENLNGLNLIICIVGRYFSQSDLLDPE</sequence>
<reference evidence="2" key="3">
    <citation type="submission" date="2025-09" db="UniProtKB">
        <authorList>
            <consortium name="Ensembl"/>
        </authorList>
    </citation>
    <scope>IDENTIFICATION</scope>
</reference>
<reference evidence="2" key="2">
    <citation type="submission" date="2025-08" db="UniProtKB">
        <authorList>
            <consortium name="Ensembl"/>
        </authorList>
    </citation>
    <scope>IDENTIFICATION</scope>
</reference>
<evidence type="ECO:0008006" key="4">
    <source>
        <dbReference type="Google" id="ProtNLM"/>
    </source>
</evidence>
<evidence type="ECO:0000313" key="2">
    <source>
        <dbReference type="Ensembl" id="ENSCSAVP00000016781.1"/>
    </source>
</evidence>
<dbReference type="HOGENOM" id="CLU_053222_0_0_1"/>
<dbReference type="eggNOG" id="ENOG502QPK4">
    <property type="taxonomic scope" value="Eukaryota"/>
</dbReference>
<evidence type="ECO:0000256" key="1">
    <source>
        <dbReference type="ARBA" id="ARBA00025758"/>
    </source>
</evidence>
<reference evidence="3" key="1">
    <citation type="submission" date="2003-08" db="EMBL/GenBank/DDBJ databases">
        <authorList>
            <person name="Birren B."/>
            <person name="Nusbaum C."/>
            <person name="Abebe A."/>
            <person name="Abouelleil A."/>
            <person name="Adekoya E."/>
            <person name="Ait-zahra M."/>
            <person name="Allen N."/>
            <person name="Allen T."/>
            <person name="An P."/>
            <person name="Anderson M."/>
            <person name="Anderson S."/>
            <person name="Arachchi H."/>
            <person name="Armbruster J."/>
            <person name="Bachantsang P."/>
            <person name="Baldwin J."/>
            <person name="Barry A."/>
            <person name="Bayul T."/>
            <person name="Blitshsteyn B."/>
            <person name="Bloom T."/>
            <person name="Blye J."/>
            <person name="Boguslavskiy L."/>
            <person name="Borowsky M."/>
            <person name="Boukhgalter B."/>
            <person name="Brunache A."/>
            <person name="Butler J."/>
            <person name="Calixte N."/>
            <person name="Calvo S."/>
            <person name="Camarata J."/>
            <person name="Campo K."/>
            <person name="Chang J."/>
            <person name="Cheshatsang Y."/>
            <person name="Citroen M."/>
            <person name="Collymore A."/>
            <person name="Considine T."/>
            <person name="Cook A."/>
            <person name="Cooke P."/>
            <person name="Corum B."/>
            <person name="Cuomo C."/>
            <person name="David R."/>
            <person name="Dawoe T."/>
            <person name="Degray S."/>
            <person name="Dodge S."/>
            <person name="Dooley K."/>
            <person name="Dorje P."/>
            <person name="Dorjee K."/>
            <person name="Dorris L."/>
            <person name="Duffey N."/>
            <person name="Dupes A."/>
            <person name="Elkins T."/>
            <person name="Engels R."/>
            <person name="Erickson J."/>
            <person name="Farina A."/>
            <person name="Faro S."/>
            <person name="Ferreira P."/>
            <person name="Fischer H."/>
            <person name="Fitzgerald M."/>
            <person name="Foley K."/>
            <person name="Gage D."/>
            <person name="Galagan J."/>
            <person name="Gearin G."/>
            <person name="Gnerre S."/>
            <person name="Gnirke A."/>
            <person name="Goyette A."/>
            <person name="Graham J."/>
            <person name="Grandbois E."/>
            <person name="Gyaltsen K."/>
            <person name="Hafez N."/>
            <person name="Hagopian D."/>
            <person name="Hagos B."/>
            <person name="Hall J."/>
            <person name="Hatcher B."/>
            <person name="Heller A."/>
            <person name="Higgins H."/>
            <person name="Honan T."/>
            <person name="Horn A."/>
            <person name="Houde N."/>
            <person name="Hughes L."/>
            <person name="Hulme W."/>
            <person name="Husby E."/>
            <person name="Iliev I."/>
            <person name="Jaffe D."/>
            <person name="Jones C."/>
            <person name="Kamal M."/>
            <person name="Kamat A."/>
            <person name="Kamvysselis M."/>
            <person name="Karlsson E."/>
            <person name="Kells C."/>
            <person name="Kieu A."/>
            <person name="Kisner P."/>
            <person name="Kodira C."/>
            <person name="Kulbokas E."/>
            <person name="Labutti K."/>
            <person name="Lama D."/>
            <person name="Landers T."/>
            <person name="Leger J."/>
            <person name="Levine S."/>
            <person name="Lewis D."/>
            <person name="Lewis T."/>
            <person name="Lindblad-toh K."/>
            <person name="Liu X."/>
            <person name="Lokyitsang T."/>
            <person name="Lokyitsang Y."/>
            <person name="Lucien O."/>
            <person name="Lui A."/>
            <person name="Ma L.J."/>
            <person name="Mabbitt R."/>
            <person name="Macdonald J."/>
            <person name="Maclean C."/>
            <person name="Major J."/>
            <person name="Manning J."/>
            <person name="Marabella R."/>
            <person name="Maru K."/>
            <person name="Matthews C."/>
            <person name="Mauceli E."/>
            <person name="Mccarthy M."/>
            <person name="Mcdonough S."/>
            <person name="Mcghee T."/>
            <person name="Meldrim J."/>
            <person name="Meneus L."/>
            <person name="Mesirov J."/>
            <person name="Mihalev A."/>
            <person name="Mihova T."/>
            <person name="Mikkelsen T."/>
            <person name="Mlenga V."/>
            <person name="Moru K."/>
            <person name="Mozes J."/>
            <person name="Mulrain L."/>
            <person name="Munson G."/>
            <person name="Naylor J."/>
            <person name="Newes C."/>
            <person name="Nguyen C."/>
            <person name="Nguyen N."/>
            <person name="Nguyen T."/>
            <person name="Nicol R."/>
            <person name="Nielsen C."/>
            <person name="Nizzari M."/>
            <person name="Norbu C."/>
            <person name="Norbu N."/>
            <person name="O'donnell P."/>
            <person name="Okoawo O."/>
            <person name="O'leary S."/>
            <person name="Omotosho B."/>
            <person name="O'neill K."/>
            <person name="Osman S."/>
            <person name="Parker S."/>
            <person name="Perrin D."/>
            <person name="Phunkhang P."/>
            <person name="Piqani B."/>
            <person name="Purcell S."/>
            <person name="Rachupka T."/>
            <person name="Ramasamy U."/>
            <person name="Rameau R."/>
            <person name="Ray V."/>
            <person name="Raymond C."/>
            <person name="Retta R."/>
            <person name="Richardson S."/>
            <person name="Rise C."/>
            <person name="Rodriguez J."/>
            <person name="Rogers J."/>
            <person name="Rogov P."/>
            <person name="Rutman M."/>
            <person name="Schupbach R."/>
            <person name="Seaman C."/>
            <person name="Settipalli S."/>
            <person name="Sharpe T."/>
            <person name="Sheridan J."/>
            <person name="Sherpa N."/>
            <person name="Shi J."/>
            <person name="Smirnov S."/>
            <person name="Smith C."/>
            <person name="Sougnez C."/>
            <person name="Spencer B."/>
            <person name="Stalker J."/>
            <person name="Stange-thomann N."/>
            <person name="Stavropoulos S."/>
            <person name="Stetson K."/>
            <person name="Stone C."/>
            <person name="Stone S."/>
            <person name="Stubbs M."/>
            <person name="Talamas J."/>
            <person name="Tchuinga P."/>
            <person name="Tenzing P."/>
            <person name="Tesfaye S."/>
            <person name="Theodore J."/>
            <person name="Thoulutsang Y."/>
            <person name="Topham K."/>
            <person name="Towey S."/>
            <person name="Tsamla T."/>
            <person name="Tsomo N."/>
            <person name="Vallee D."/>
            <person name="Vassiliev H."/>
            <person name="Venkataraman V."/>
            <person name="Vinson J."/>
            <person name="Vo A."/>
            <person name="Wade C."/>
            <person name="Wang S."/>
            <person name="Wangchuk T."/>
            <person name="Wangdi T."/>
            <person name="Whittaker C."/>
            <person name="Wilkinson J."/>
            <person name="Wu Y."/>
            <person name="Wyman D."/>
            <person name="Yadav S."/>
            <person name="Yang S."/>
            <person name="Yang X."/>
            <person name="Yeager S."/>
            <person name="Yee E."/>
            <person name="Young G."/>
            <person name="Zainoun J."/>
            <person name="Zembeck L."/>
            <person name="Zimmer A."/>
            <person name="Zody M."/>
            <person name="Lander E."/>
        </authorList>
    </citation>
    <scope>NUCLEOTIDE SEQUENCE [LARGE SCALE GENOMIC DNA]</scope>
</reference>
<protein>
    <recommendedName>
        <fullName evidence="4">Gem-associated protein 2</fullName>
    </recommendedName>
</protein>
<dbReference type="STRING" id="51511.ENSCSAVP00000016781"/>
<dbReference type="FunCoup" id="H2ZGR5">
    <property type="interactions" value="60"/>
</dbReference>